<feature type="domain" description="HTH LytTR-type" evidence="3">
    <location>
        <begin position="150"/>
        <end position="256"/>
    </location>
</feature>
<evidence type="ECO:0000313" key="5">
    <source>
        <dbReference type="Proteomes" id="UP001597062"/>
    </source>
</evidence>
<dbReference type="Gene3D" id="2.40.50.1020">
    <property type="entry name" value="LytTr DNA-binding domain"/>
    <property type="match status" value="1"/>
</dbReference>
<dbReference type="InterPro" id="IPR007492">
    <property type="entry name" value="LytTR_DNA-bd_dom"/>
</dbReference>
<dbReference type="SMART" id="SM00448">
    <property type="entry name" value="REC"/>
    <property type="match status" value="1"/>
</dbReference>
<dbReference type="SUPFAM" id="SSF52172">
    <property type="entry name" value="CheY-like"/>
    <property type="match status" value="1"/>
</dbReference>
<keyword evidence="5" id="KW-1185">Reference proteome</keyword>
<gene>
    <name evidence="4" type="ORF">ACFQ1U_08405</name>
</gene>
<dbReference type="Pfam" id="PF04397">
    <property type="entry name" value="LytTR"/>
    <property type="match status" value="1"/>
</dbReference>
<protein>
    <submittedName>
        <fullName evidence="4">LytR/AlgR family response regulator transcription factor</fullName>
    </submittedName>
</protein>
<feature type="domain" description="Response regulatory" evidence="2">
    <location>
        <begin position="4"/>
        <end position="117"/>
    </location>
</feature>
<evidence type="ECO:0000259" key="3">
    <source>
        <dbReference type="PROSITE" id="PS50930"/>
    </source>
</evidence>
<comment type="caution">
    <text evidence="4">The sequence shown here is derived from an EMBL/GenBank/DDBJ whole genome shotgun (WGS) entry which is preliminary data.</text>
</comment>
<dbReference type="InterPro" id="IPR011006">
    <property type="entry name" value="CheY-like_superfamily"/>
</dbReference>
<dbReference type="Gene3D" id="3.40.50.2300">
    <property type="match status" value="1"/>
</dbReference>
<dbReference type="Proteomes" id="UP001597062">
    <property type="component" value="Unassembled WGS sequence"/>
</dbReference>
<evidence type="ECO:0000259" key="2">
    <source>
        <dbReference type="PROSITE" id="PS50110"/>
    </source>
</evidence>
<organism evidence="4 5">
    <name type="scientific">Tenacibaculum geojense</name>
    <dbReference type="NCBI Taxonomy" id="915352"/>
    <lineage>
        <taxon>Bacteria</taxon>
        <taxon>Pseudomonadati</taxon>
        <taxon>Bacteroidota</taxon>
        <taxon>Flavobacteriia</taxon>
        <taxon>Flavobacteriales</taxon>
        <taxon>Flavobacteriaceae</taxon>
        <taxon>Tenacibaculum</taxon>
    </lineage>
</organism>
<dbReference type="SMART" id="SM00850">
    <property type="entry name" value="LytTR"/>
    <property type="match status" value="1"/>
</dbReference>
<dbReference type="PROSITE" id="PS50930">
    <property type="entry name" value="HTH_LYTTR"/>
    <property type="match status" value="1"/>
</dbReference>
<feature type="modified residue" description="4-aspartylphosphate" evidence="1">
    <location>
        <position position="55"/>
    </location>
</feature>
<proteinExistence type="predicted"/>
<dbReference type="PROSITE" id="PS50110">
    <property type="entry name" value="RESPONSE_REGULATORY"/>
    <property type="match status" value="1"/>
</dbReference>
<dbReference type="RefSeq" id="WP_386107258.1">
    <property type="nucleotide sequence ID" value="NZ_JBHTJR010000045.1"/>
</dbReference>
<name>A0ABW3JRT7_9FLAO</name>
<accession>A0ABW3JRT7</accession>
<dbReference type="PANTHER" id="PTHR37299:SF1">
    <property type="entry name" value="STAGE 0 SPORULATION PROTEIN A HOMOLOG"/>
    <property type="match status" value="1"/>
</dbReference>
<evidence type="ECO:0000313" key="4">
    <source>
        <dbReference type="EMBL" id="MFD0993223.1"/>
    </source>
</evidence>
<evidence type="ECO:0000256" key="1">
    <source>
        <dbReference type="PROSITE-ProRule" id="PRU00169"/>
    </source>
</evidence>
<dbReference type="EMBL" id="JBHTJR010000045">
    <property type="protein sequence ID" value="MFD0993223.1"/>
    <property type="molecule type" value="Genomic_DNA"/>
</dbReference>
<dbReference type="Pfam" id="PF00072">
    <property type="entry name" value="Response_reg"/>
    <property type="match status" value="1"/>
</dbReference>
<sequence>MNIKCIIIDDNEIAKKNLKTILNSYGFIEIAGEFSNGVEAIDYINYLKPDVVFLDTEIKNISGFDIIDKISATIKPLFVFVSSNNECASKAFDYFAFDFITKPFEKERLNKTIEKIQEYKRKEELIKVQSSLEDILSIVKGNENSECKKINIKSGNKIYFLEPDSIKYITASGYYIEIFTEDNKKFLLRESLASIHSRINSNKFIRVHRSTIINSDFIEEIISSNYGETDVKIKDTKATFRVSKGYKKDFQEYMGVK</sequence>
<keyword evidence="1" id="KW-0597">Phosphoprotein</keyword>
<reference evidence="5" key="1">
    <citation type="journal article" date="2019" name="Int. J. Syst. Evol. Microbiol.">
        <title>The Global Catalogue of Microorganisms (GCM) 10K type strain sequencing project: providing services to taxonomists for standard genome sequencing and annotation.</title>
        <authorList>
            <consortium name="The Broad Institute Genomics Platform"/>
            <consortium name="The Broad Institute Genome Sequencing Center for Infectious Disease"/>
            <person name="Wu L."/>
            <person name="Ma J."/>
        </authorList>
    </citation>
    <scope>NUCLEOTIDE SEQUENCE [LARGE SCALE GENOMIC DNA]</scope>
    <source>
        <strain evidence="5">CCUG 60527</strain>
    </source>
</reference>
<dbReference type="InterPro" id="IPR046947">
    <property type="entry name" value="LytR-like"/>
</dbReference>
<dbReference type="InterPro" id="IPR001789">
    <property type="entry name" value="Sig_transdc_resp-reg_receiver"/>
</dbReference>
<dbReference type="PANTHER" id="PTHR37299">
    <property type="entry name" value="TRANSCRIPTIONAL REGULATOR-RELATED"/>
    <property type="match status" value="1"/>
</dbReference>